<dbReference type="GO" id="GO:0030488">
    <property type="term" value="P:tRNA methylation"/>
    <property type="evidence" value="ECO:0007669"/>
    <property type="project" value="EnsemblFungi"/>
</dbReference>
<evidence type="ECO:0000256" key="2">
    <source>
        <dbReference type="ARBA" id="ARBA00022679"/>
    </source>
</evidence>
<dbReference type="InterPro" id="IPR029063">
    <property type="entry name" value="SAM-dependent_MTases_sf"/>
</dbReference>
<dbReference type="RefSeq" id="XP_004178949.1">
    <property type="nucleotide sequence ID" value="XM_004178901.1"/>
</dbReference>
<gene>
    <name evidence="8" type="primary">TBLA0B06040</name>
    <name evidence="8" type="ORF">TBLA_0B06040</name>
</gene>
<keyword evidence="3 6" id="KW-0949">S-adenosyl-L-methionine</keyword>
<dbReference type="eggNOG" id="KOG1227">
    <property type="taxonomic scope" value="Eukaryota"/>
</dbReference>
<dbReference type="OrthoDB" id="2387925at2759"/>
<comment type="function">
    <text evidence="6">S-adenosyl-L-methionine-dependent transferase that acts as a component of the wybutosine biosynthesis pathway. Wybutosine is a hyper modified guanosine with a tricyclic base found at the 3'-position adjacent to the anticodon of eukaryotic phenylalanine tRNA. Catalyzes the transfer of the alpha-amino-alpha-carboxypropyl (acp) group from S-adenosyl-L-methionine to the C-7 position of 4-demethylwyosine (imG-14) to produce wybutosine-86.</text>
</comment>
<dbReference type="InterPro" id="IPR030382">
    <property type="entry name" value="MeTrfase_TRM5/TYW2"/>
</dbReference>
<protein>
    <recommendedName>
        <fullName evidence="6">tRNA wybutosine-synthesizing protein 2</fullName>
        <shortName evidence="6">tRNA-yW-synthesizing protein 2</shortName>
    </recommendedName>
    <alternativeName>
        <fullName evidence="6">tRNA(Phe) (4-demethylwyosine(37)-C(7)) aminocarboxypropyltransferase</fullName>
    </alternativeName>
</protein>
<dbReference type="Gene3D" id="3.40.50.150">
    <property type="entry name" value="Vaccinia Virus protein VP39"/>
    <property type="match status" value="1"/>
</dbReference>
<feature type="domain" description="SAM-dependent methyltransferase TRM5/TYW2-type" evidence="7">
    <location>
        <begin position="167"/>
        <end position="450"/>
    </location>
</feature>
<evidence type="ECO:0000256" key="6">
    <source>
        <dbReference type="PIRNR" id="PIRNR038972"/>
    </source>
</evidence>
<proteinExistence type="inferred from homology"/>
<dbReference type="GO" id="GO:0102522">
    <property type="term" value="F:tRNA 4-demethylwyosine alpha-amino-alpha-carboxypropyltransferase activity"/>
    <property type="evidence" value="ECO:0007669"/>
    <property type="project" value="UniProtKB-EC"/>
</dbReference>
<dbReference type="SUPFAM" id="SSF53335">
    <property type="entry name" value="S-adenosyl-L-methionine-dependent methyltransferases"/>
    <property type="match status" value="1"/>
</dbReference>
<keyword evidence="4 6" id="KW-0819">tRNA processing</keyword>
<dbReference type="InParanoid" id="I2GZ78"/>
<dbReference type="InterPro" id="IPR026274">
    <property type="entry name" value="tRNA_wybutosine_synth_prot_2"/>
</dbReference>
<dbReference type="FunCoup" id="I2GZ78">
    <property type="interactions" value="38"/>
</dbReference>
<name>I2GZ78_HENB6</name>
<keyword evidence="6" id="KW-0963">Cytoplasm</keyword>
<dbReference type="GO" id="GO:0008757">
    <property type="term" value="F:S-adenosylmethionine-dependent methyltransferase activity"/>
    <property type="evidence" value="ECO:0007669"/>
    <property type="project" value="EnsemblFungi"/>
</dbReference>
<evidence type="ECO:0000256" key="1">
    <source>
        <dbReference type="ARBA" id="ARBA00004797"/>
    </source>
</evidence>
<dbReference type="CDD" id="cd02440">
    <property type="entry name" value="AdoMet_MTases"/>
    <property type="match status" value="1"/>
</dbReference>
<dbReference type="Proteomes" id="UP000002866">
    <property type="component" value="Chromosome 2"/>
</dbReference>
<dbReference type="PANTHER" id="PTHR23245:SF25">
    <property type="entry name" value="TRNA WYBUTOSINE-SYNTHESIZING PROTEIN 2 HOMOLOG"/>
    <property type="match status" value="1"/>
</dbReference>
<accession>I2GZ78</accession>
<evidence type="ECO:0000256" key="5">
    <source>
        <dbReference type="ARBA" id="ARBA00049400"/>
    </source>
</evidence>
<evidence type="ECO:0000256" key="3">
    <source>
        <dbReference type="ARBA" id="ARBA00022691"/>
    </source>
</evidence>
<comment type="similarity">
    <text evidence="6">Belongs to the class I-like SAM-binding methyltransferase superfamily. TRM5/TYW2 family.</text>
</comment>
<dbReference type="GO" id="GO:0008175">
    <property type="term" value="F:tRNA methyltransferase activity"/>
    <property type="evidence" value="ECO:0007669"/>
    <property type="project" value="TreeGrafter"/>
</dbReference>
<dbReference type="PROSITE" id="PS51684">
    <property type="entry name" value="SAM_MT_TRM5_TYW2"/>
    <property type="match status" value="1"/>
</dbReference>
<comment type="pathway">
    <text evidence="1 6">tRNA modification; wybutosine-tRNA(Phe) biosynthesis.</text>
</comment>
<dbReference type="UniPathway" id="UPA00375"/>
<dbReference type="GeneID" id="14494001"/>
<evidence type="ECO:0000259" key="7">
    <source>
        <dbReference type="PROSITE" id="PS51684"/>
    </source>
</evidence>
<comment type="catalytic activity">
    <reaction evidence="5">
        <text>4-demethylwyosine(37) in tRNA(Phe) + S-adenosyl-L-methionine = 4-demethyl-7-[(3S)-3-amino-3-carboxypropyl]wyosine(37) in tRNA(Phe) + S-methyl-5'-thioadenosine + H(+)</text>
        <dbReference type="Rhea" id="RHEA:36355"/>
        <dbReference type="Rhea" id="RHEA-COMP:10164"/>
        <dbReference type="Rhea" id="RHEA-COMP:10378"/>
        <dbReference type="ChEBI" id="CHEBI:15378"/>
        <dbReference type="ChEBI" id="CHEBI:17509"/>
        <dbReference type="ChEBI" id="CHEBI:59789"/>
        <dbReference type="ChEBI" id="CHEBI:64315"/>
        <dbReference type="ChEBI" id="CHEBI:73550"/>
        <dbReference type="EC" id="2.5.1.114"/>
    </reaction>
</comment>
<dbReference type="GO" id="GO:0005737">
    <property type="term" value="C:cytoplasm"/>
    <property type="evidence" value="ECO:0007669"/>
    <property type="project" value="UniProtKB-SubCell"/>
</dbReference>
<dbReference type="HOGENOM" id="CLU_023588_1_0_1"/>
<comment type="subcellular location">
    <subcellularLocation>
        <location evidence="6">Cytoplasm</location>
    </subcellularLocation>
</comment>
<reference evidence="8 9" key="1">
    <citation type="journal article" date="2011" name="Proc. Natl. Acad. Sci. U.S.A.">
        <title>Evolutionary erosion of yeast sex chromosomes by mating-type switching accidents.</title>
        <authorList>
            <person name="Gordon J.L."/>
            <person name="Armisen D."/>
            <person name="Proux-Wera E."/>
            <person name="Oheigeartaigh S.S."/>
            <person name="Byrne K.P."/>
            <person name="Wolfe K.H."/>
        </authorList>
    </citation>
    <scope>NUCLEOTIDE SEQUENCE [LARGE SCALE GENOMIC DNA]</scope>
    <source>
        <strain evidence="9">ATCC 34711 / CBS 6284 / DSM 70876 / NBRC 10599 / NRRL Y-10934 / UCD 77-7</strain>
    </source>
</reference>
<dbReference type="Pfam" id="PF02475">
    <property type="entry name" value="TRM5-TYW2_MTfase"/>
    <property type="match status" value="1"/>
</dbReference>
<dbReference type="AlphaFoldDB" id="I2GZ78"/>
<dbReference type="InterPro" id="IPR056743">
    <property type="entry name" value="TRM5-TYW2-like_MTfase"/>
</dbReference>
<keyword evidence="9" id="KW-1185">Reference proteome</keyword>
<dbReference type="EMBL" id="HE806317">
    <property type="protein sequence ID" value="CCH59430.1"/>
    <property type="molecule type" value="Genomic_DNA"/>
</dbReference>
<organism evidence="8 9">
    <name type="scientific">Henningerozyma blattae (strain ATCC 34711 / CBS 6284 / DSM 70876 / NBRC 10599 / NRRL Y-10934 / UCD 77-7)</name>
    <name type="common">Yeast</name>
    <name type="synonym">Tetrapisispora blattae</name>
    <dbReference type="NCBI Taxonomy" id="1071380"/>
    <lineage>
        <taxon>Eukaryota</taxon>
        <taxon>Fungi</taxon>
        <taxon>Dikarya</taxon>
        <taxon>Ascomycota</taxon>
        <taxon>Saccharomycotina</taxon>
        <taxon>Saccharomycetes</taxon>
        <taxon>Saccharomycetales</taxon>
        <taxon>Saccharomycetaceae</taxon>
        <taxon>Henningerozyma</taxon>
    </lineage>
</organism>
<dbReference type="OMA" id="FELNPWS"/>
<dbReference type="PANTHER" id="PTHR23245">
    <property type="entry name" value="TRNA METHYLTRANSFERASE"/>
    <property type="match status" value="1"/>
</dbReference>
<sequence length="450" mass="52713">MLELIISDPKYIKPIKTDLEKHGLFAKPIYRDPTLPNKSVIRTTIHDSVDDANFQIISQYSSNFEIRDYYLNDNSTDVSKSPIINFTENFLSTENYKNLLTRNGLSITKLIEQLPIRYTIYPPLLLFNNSHQKSFLFDDWQLLFKQKIENVTNNTTVQDEYFQELLRILFPQLTHVAINKPIIESDVMRRPFNIQPLYGELISKDLQLLDNDQLWDHPTSHDFENTLWCHTIQNGIHQYWAPIFTMFSRGNIKEKKRILDSYPEIEGNDVVDLYSGIGYFTLSYLQRKARNVFCFELNPWSVEGLKRGAIRNKFPWVSTRQLQALNTQTCYIYNMNNEASIEIIRELFPTNKRQELKLRHINLGLLPSSKQGWKLAIELFNWQQGCRTTTLHIHENVSTAALQDGTFVEGTIDQLRSIDTNHEYTPVHVEKIKTFAPDVWHVCFDVNVTK</sequence>
<dbReference type="GO" id="GO:0031591">
    <property type="term" value="P:wybutosine biosynthetic process"/>
    <property type="evidence" value="ECO:0007669"/>
    <property type="project" value="EnsemblFungi"/>
</dbReference>
<dbReference type="STRING" id="1071380.I2GZ78"/>
<keyword evidence="2 6" id="KW-0808">Transferase</keyword>
<evidence type="ECO:0000313" key="9">
    <source>
        <dbReference type="Proteomes" id="UP000002866"/>
    </source>
</evidence>
<dbReference type="PIRSF" id="PIRSF038972">
    <property type="entry name" value="Trm12"/>
    <property type="match status" value="1"/>
</dbReference>
<dbReference type="KEGG" id="tbl:TBLA_0B06040"/>
<evidence type="ECO:0000256" key="4">
    <source>
        <dbReference type="ARBA" id="ARBA00022694"/>
    </source>
</evidence>
<evidence type="ECO:0000313" key="8">
    <source>
        <dbReference type="EMBL" id="CCH59430.1"/>
    </source>
</evidence>